<gene>
    <name evidence="1" type="ORF">ACI1P1_03435</name>
</gene>
<comment type="caution">
    <text evidence="1">The sequence shown here is derived from an EMBL/GenBank/DDBJ whole genome shotgun (WGS) entry which is preliminary data.</text>
</comment>
<evidence type="ECO:0000313" key="2">
    <source>
        <dbReference type="Proteomes" id="UP001631969"/>
    </source>
</evidence>
<proteinExistence type="predicted"/>
<accession>A0ACC7NUH3</accession>
<dbReference type="Proteomes" id="UP001631969">
    <property type="component" value="Unassembled WGS sequence"/>
</dbReference>
<reference evidence="1" key="1">
    <citation type="submission" date="2024-12" db="EMBL/GenBank/DDBJ databases">
        <authorList>
            <person name="Wu N."/>
        </authorList>
    </citation>
    <scope>NUCLEOTIDE SEQUENCE</scope>
    <source>
        <strain evidence="1">P15</strain>
    </source>
</reference>
<sequence>MKKQAALLSLSLLVTSSLSMPVGAMAAANAPAFSPAESQSAPVSASPQEQAALVPLRQGAELLGARVEWNGEERSVTASRGSVVLKVWIDSAEAELSGAKIHLGAPVRLVDEQTVLPVAALEQFAGLALDGSGQLPVAQDDLTLKATAYVYHLLNGNREQLAAGSSPALMKALGAKTVAGTLAEFQGLAVAHPKLVGTKTEINGVHSNVVLDYELDIPPGRIALVLRFDKQGRVDDLANAPAASTHQPASYDNPNLYTEREIVVGEGEFALPGALTLPKGEGPFPMVILVHGSGPNDRDETIGGAKPFRDLASGLAAQGIAVLRYDKVTAEHSLKVMADGSRFSLEDETVADALRAVELAKTLKEIDPDNIFIAGHSQGGYALPLMLEKPAGASVKGAVLLSAPSGNMNEVLVEQQEVALQLLKETGQPAELVARQEGAVAAYKRMVDIINDPVYSVDHLPEQFPWGDPYWWIEQREYQPGELAKTQSTPMFITQGENDWQVSMKQYEGWKEALKERSNVTFTSYPSVNHLLSEYGSISMGMEYGQPSNVAASLVEDVANWVKKLAE</sequence>
<organism evidence="1 2">
    <name type="scientific">Paenibacillus mesotrionivorans</name>
    <dbReference type="NCBI Taxonomy" id="3160968"/>
    <lineage>
        <taxon>Bacteria</taxon>
        <taxon>Bacillati</taxon>
        <taxon>Bacillota</taxon>
        <taxon>Bacilli</taxon>
        <taxon>Bacillales</taxon>
        <taxon>Paenibacillaceae</taxon>
        <taxon>Paenibacillus</taxon>
    </lineage>
</organism>
<evidence type="ECO:0000313" key="1">
    <source>
        <dbReference type="EMBL" id="MFM9327346.1"/>
    </source>
</evidence>
<keyword evidence="1" id="KW-0378">Hydrolase</keyword>
<name>A0ACC7NUH3_9BACL</name>
<dbReference type="EMBL" id="JBJURJ010000002">
    <property type="protein sequence ID" value="MFM9327346.1"/>
    <property type="molecule type" value="Genomic_DNA"/>
</dbReference>
<protein>
    <submittedName>
        <fullName evidence="1">Alpha/beta fold hydrolase</fullName>
    </submittedName>
</protein>
<keyword evidence="2" id="KW-1185">Reference proteome</keyword>